<dbReference type="PROSITE" id="PS51105">
    <property type="entry name" value="PTS_EIIC_TYPE_3"/>
    <property type="match status" value="1"/>
</dbReference>
<dbReference type="STRING" id="1608583.BN1356_00518"/>
<dbReference type="InterPro" id="IPR051088">
    <property type="entry name" value="PTS_Sugar-EIIC/EIIB"/>
</dbReference>
<comment type="subcellular location">
    <subcellularLocation>
        <location evidence="1">Cell membrane</location>
        <topology evidence="1">Multi-pass membrane protein</topology>
    </subcellularLocation>
</comment>
<evidence type="ECO:0000256" key="8">
    <source>
        <dbReference type="PIRNR" id="PIRNR006351"/>
    </source>
</evidence>
<keyword evidence="3 8" id="KW-1003">Cell membrane</keyword>
<dbReference type="PIRSF" id="PIRSF006351">
    <property type="entry name" value="PTS_EIIC-Cellobiose"/>
    <property type="match status" value="1"/>
</dbReference>
<evidence type="ECO:0000259" key="10">
    <source>
        <dbReference type="PROSITE" id="PS51105"/>
    </source>
</evidence>
<gene>
    <name evidence="11" type="primary">PTS-EII</name>
    <name evidence="11" type="ORF">BN1356_00518</name>
</gene>
<dbReference type="Pfam" id="PF02378">
    <property type="entry name" value="PTS_EIIC"/>
    <property type="match status" value="1"/>
</dbReference>
<dbReference type="PANTHER" id="PTHR33989">
    <property type="match status" value="1"/>
</dbReference>
<feature type="transmembrane region" description="Helical" evidence="9">
    <location>
        <begin position="287"/>
        <end position="308"/>
    </location>
</feature>
<keyword evidence="2 8" id="KW-0813">Transport</keyword>
<keyword evidence="7 8" id="KW-0472">Membrane</keyword>
<sequence length="432" mass="47481">MSFMGHMDKVQIFAEKFSENRYLKAISKGMIMTLPATLTGSLLNLISNISIEPYQNFLIATNLKSLLQLPGIFTSNILALIVVYFMATRLTQSYKMDATVPGILAVVSFLILTPLSKFEVEVRGTPTMTNFISFDFLDPRGMLVAIIIGIVVAELYRFFVVNNITIKMPPSVPKFVEQSFAAIIPFFSIASFMAIVSWLFALTSFGSLHQLVYSVLQVPIQRIGGSIWGILFAYSLIGFFWWFGIHGKALVLGVFGPIIQTMTVENMNAAVNGLQSPHIIDWGFTSVFMEIGGGGSVLGLAICFLLFAKSEQYKSIGRITGLTTFFGINEPITFGAPVSLNMYFLIPTVITPLVTGLIGYYSVLSGIVPQMKGTQLPTATPTFLNAFLVGGWRGMLVQAVCLVVAVLIYFPFFKAADSKQLKDEKEMLSEVA</sequence>
<dbReference type="InterPro" id="IPR004796">
    <property type="entry name" value="PTS_IIC_cello"/>
</dbReference>
<dbReference type="InterPro" id="IPR004501">
    <property type="entry name" value="PTS_EIIC_3"/>
</dbReference>
<reference evidence="12" key="1">
    <citation type="submission" date="2015-03" db="EMBL/GenBank/DDBJ databases">
        <authorList>
            <person name="Urmite Genomes"/>
        </authorList>
    </citation>
    <scope>NUCLEOTIDE SEQUENCE [LARGE SCALE GENOMIC DNA]</scope>
    <source>
        <strain evidence="12">FF10</strain>
    </source>
</reference>
<feature type="transmembrane region" description="Helical" evidence="9">
    <location>
        <begin position="180"/>
        <end position="203"/>
    </location>
</feature>
<dbReference type="GO" id="GO:0008982">
    <property type="term" value="F:protein-N(PI)-phosphohistidine-sugar phosphotransferase activity"/>
    <property type="evidence" value="ECO:0007669"/>
    <property type="project" value="UniProtKB-UniRule"/>
</dbReference>
<evidence type="ECO:0000313" key="12">
    <source>
        <dbReference type="Proteomes" id="UP000198604"/>
    </source>
</evidence>
<dbReference type="Proteomes" id="UP000198604">
    <property type="component" value="Unassembled WGS sequence"/>
</dbReference>
<dbReference type="GO" id="GO:0005886">
    <property type="term" value="C:plasma membrane"/>
    <property type="evidence" value="ECO:0007669"/>
    <property type="project" value="UniProtKB-SubCell"/>
</dbReference>
<feature type="transmembrane region" description="Helical" evidence="9">
    <location>
        <begin position="141"/>
        <end position="159"/>
    </location>
</feature>
<evidence type="ECO:0000256" key="6">
    <source>
        <dbReference type="ARBA" id="ARBA00022989"/>
    </source>
</evidence>
<dbReference type="GO" id="GO:0009401">
    <property type="term" value="P:phosphoenolpyruvate-dependent sugar phosphotransferase system"/>
    <property type="evidence" value="ECO:0007669"/>
    <property type="project" value="InterPro"/>
</dbReference>
<feature type="domain" description="PTS EIIC type-3" evidence="10">
    <location>
        <begin position="6"/>
        <end position="412"/>
    </location>
</feature>
<dbReference type="NCBIfam" id="TIGR00410">
    <property type="entry name" value="lacE"/>
    <property type="match status" value="1"/>
</dbReference>
<dbReference type="InterPro" id="IPR003352">
    <property type="entry name" value="PTS_EIIC"/>
</dbReference>
<feature type="transmembrane region" description="Helical" evidence="9">
    <location>
        <begin position="383"/>
        <end position="412"/>
    </location>
</feature>
<proteinExistence type="predicted"/>
<evidence type="ECO:0000256" key="4">
    <source>
        <dbReference type="ARBA" id="ARBA00022597"/>
    </source>
</evidence>
<feature type="transmembrane region" description="Helical" evidence="9">
    <location>
        <begin position="223"/>
        <end position="242"/>
    </location>
</feature>
<accession>A0A0E4H4B7</accession>
<dbReference type="OrthoDB" id="1550290at2"/>
<feature type="transmembrane region" description="Helical" evidence="9">
    <location>
        <begin position="66"/>
        <end position="86"/>
    </location>
</feature>
<evidence type="ECO:0000256" key="9">
    <source>
        <dbReference type="SAM" id="Phobius"/>
    </source>
</evidence>
<keyword evidence="6 9" id="KW-1133">Transmembrane helix</keyword>
<dbReference type="PANTHER" id="PTHR33989:SF4">
    <property type="entry name" value="PTS SYSTEM N,N'-DIACETYLCHITOBIOSE-SPECIFIC EIIC COMPONENT"/>
    <property type="match status" value="1"/>
</dbReference>
<keyword evidence="5 9" id="KW-0812">Transmembrane</keyword>
<keyword evidence="4 8" id="KW-0762">Sugar transport</keyword>
<name>A0A0E4H4B7_9STRE</name>
<evidence type="ECO:0000256" key="3">
    <source>
        <dbReference type="ARBA" id="ARBA00022475"/>
    </source>
</evidence>
<evidence type="ECO:0000256" key="7">
    <source>
        <dbReference type="ARBA" id="ARBA00023136"/>
    </source>
</evidence>
<evidence type="ECO:0000313" key="11">
    <source>
        <dbReference type="EMBL" id="CQR24157.1"/>
    </source>
</evidence>
<comment type="function">
    <text evidence="8">The phosphoenolpyruvate-dependent sugar phosphotransferase system (PTS), a major carbohydrate active -transport system, catalyzes the phosphorylation of incoming sugar substrates concomitant with their translocation across the cell membrane.</text>
</comment>
<dbReference type="GO" id="GO:1901264">
    <property type="term" value="P:carbohydrate derivative transport"/>
    <property type="evidence" value="ECO:0007669"/>
    <property type="project" value="TreeGrafter"/>
</dbReference>
<feature type="transmembrane region" description="Helical" evidence="9">
    <location>
        <begin position="98"/>
        <end position="116"/>
    </location>
</feature>
<protein>
    <recommendedName>
        <fullName evidence="8">Permease IIC component</fullName>
    </recommendedName>
</protein>
<feature type="transmembrane region" description="Helical" evidence="9">
    <location>
        <begin position="342"/>
        <end position="363"/>
    </location>
</feature>
<dbReference type="AlphaFoldDB" id="A0A0E4H4B7"/>
<organism evidence="11 12">
    <name type="scientific">Streptococcus varani</name>
    <dbReference type="NCBI Taxonomy" id="1608583"/>
    <lineage>
        <taxon>Bacteria</taxon>
        <taxon>Bacillati</taxon>
        <taxon>Bacillota</taxon>
        <taxon>Bacilli</taxon>
        <taxon>Lactobacillales</taxon>
        <taxon>Streptococcaceae</taxon>
        <taxon>Streptococcus</taxon>
    </lineage>
</organism>
<evidence type="ECO:0000256" key="5">
    <source>
        <dbReference type="ARBA" id="ARBA00022692"/>
    </source>
</evidence>
<dbReference type="RefSeq" id="WP_093649852.1">
    <property type="nucleotide sequence ID" value="NZ_CTEN01000001.1"/>
</dbReference>
<evidence type="ECO:0000256" key="1">
    <source>
        <dbReference type="ARBA" id="ARBA00004651"/>
    </source>
</evidence>
<dbReference type="EMBL" id="CTEN01000001">
    <property type="protein sequence ID" value="CQR24157.1"/>
    <property type="molecule type" value="Genomic_DNA"/>
</dbReference>
<evidence type="ECO:0000256" key="2">
    <source>
        <dbReference type="ARBA" id="ARBA00022448"/>
    </source>
</evidence>
<keyword evidence="12" id="KW-1185">Reference proteome</keyword>